<sequence length="330" mass="35763">MKVSNRIVTEDEADLRLDRWFRRHYPNLTQGALQKLCRTGQVRVDGGRVQTNSRLAPGQSVRIPPLPDISQPAPLPPPDPMLVREIEKMVIYQDDHLLVLDKPSGLATQGGPGITKHVDMMLDGLRKEDGDRPRLVHRIDRDTSGILLIARTPGVAAKLAAAFRGRDVGKTYWAIVVGRPAQASGIIDQPLAKIGAGGAALVVAASRGEEDAVSAKSEYETIDAAGKKFSWLALSPLTGRTHQLRVHCESLGTPIVGDPRYGGKAAHPEGFIDRLHLHARQLDIPHPAGGRLIVTAPLPPHMRETFRSLGFVPGETPAPKRIKGNKGPAK</sequence>
<dbReference type="GeneID" id="81473362"/>
<protein>
    <recommendedName>
        <fullName evidence="6">Pseudouridine synthase</fullName>
        <ecNumber evidence="6">5.4.99.-</ecNumber>
    </recommendedName>
</protein>
<evidence type="ECO:0000313" key="9">
    <source>
        <dbReference type="Proteomes" id="UP000661006"/>
    </source>
</evidence>
<evidence type="ECO:0000256" key="2">
    <source>
        <dbReference type="ARBA" id="ARBA00023235"/>
    </source>
</evidence>
<dbReference type="SUPFAM" id="SSF55120">
    <property type="entry name" value="Pseudouridine synthase"/>
    <property type="match status" value="1"/>
</dbReference>
<keyword evidence="2 6" id="KW-0413">Isomerase</keyword>
<dbReference type="InterPro" id="IPR006145">
    <property type="entry name" value="PsdUridine_synth_RsuA/RluA"/>
</dbReference>
<dbReference type="OrthoDB" id="9807829at2"/>
<evidence type="ECO:0000313" key="8">
    <source>
        <dbReference type="EMBL" id="MBF0869543.1"/>
    </source>
</evidence>
<evidence type="ECO:0000256" key="4">
    <source>
        <dbReference type="PIRSR" id="PIRSR606225-1"/>
    </source>
</evidence>
<dbReference type="PANTHER" id="PTHR21600:SF44">
    <property type="entry name" value="RIBOSOMAL LARGE SUBUNIT PSEUDOURIDINE SYNTHASE D"/>
    <property type="match status" value="1"/>
</dbReference>
<dbReference type="PANTHER" id="PTHR21600">
    <property type="entry name" value="MITOCHONDRIAL RNA PSEUDOURIDINE SYNTHASE"/>
    <property type="match status" value="1"/>
</dbReference>
<dbReference type="Gene3D" id="3.30.2350.10">
    <property type="entry name" value="Pseudouridine synthase"/>
    <property type="match status" value="1"/>
</dbReference>
<dbReference type="EMBL" id="JABCQN010000001">
    <property type="protein sequence ID" value="MBF0869543.1"/>
    <property type="molecule type" value="Genomic_DNA"/>
</dbReference>
<feature type="active site" evidence="4">
    <location>
        <position position="140"/>
    </location>
</feature>
<evidence type="ECO:0000256" key="3">
    <source>
        <dbReference type="ARBA" id="ARBA00036882"/>
    </source>
</evidence>
<dbReference type="InterPro" id="IPR020103">
    <property type="entry name" value="PsdUridine_synth_cat_dom_sf"/>
</dbReference>
<accession>A0A149S3C7</accession>
<name>A0A149S3C7_GLUJA</name>
<evidence type="ECO:0000256" key="6">
    <source>
        <dbReference type="RuleBase" id="RU362028"/>
    </source>
</evidence>
<dbReference type="InterPro" id="IPR006224">
    <property type="entry name" value="PsdUridine_synth_RluA-like_CS"/>
</dbReference>
<comment type="catalytic activity">
    <reaction evidence="6">
        <text>a uridine in RNA = a pseudouridine in RNA</text>
        <dbReference type="Rhea" id="RHEA:48348"/>
        <dbReference type="Rhea" id="RHEA-COMP:12068"/>
        <dbReference type="Rhea" id="RHEA-COMP:12069"/>
        <dbReference type="ChEBI" id="CHEBI:65314"/>
        <dbReference type="ChEBI" id="CHEBI:65315"/>
    </reaction>
</comment>
<dbReference type="RefSeq" id="WP_023944883.1">
    <property type="nucleotide sequence ID" value="NZ_CP191376.1"/>
</dbReference>
<dbReference type="EC" id="5.4.99.-" evidence="6"/>
<dbReference type="InterPro" id="IPR002942">
    <property type="entry name" value="S4_RNA-bd"/>
</dbReference>
<comment type="similarity">
    <text evidence="1 6">Belongs to the pseudouridine synthase RluA family.</text>
</comment>
<comment type="caution">
    <text evidence="8">The sequence shown here is derived from an EMBL/GenBank/DDBJ whole genome shotgun (WGS) entry which is preliminary data.</text>
</comment>
<evidence type="ECO:0000256" key="5">
    <source>
        <dbReference type="PROSITE-ProRule" id="PRU00182"/>
    </source>
</evidence>
<dbReference type="InterPro" id="IPR050188">
    <property type="entry name" value="RluA_PseudoU_synthase"/>
</dbReference>
<dbReference type="Pfam" id="PF00849">
    <property type="entry name" value="PseudoU_synth_2"/>
    <property type="match status" value="1"/>
</dbReference>
<dbReference type="SUPFAM" id="SSF55174">
    <property type="entry name" value="Alpha-L RNA-binding motif"/>
    <property type="match status" value="1"/>
</dbReference>
<dbReference type="CDD" id="cd00165">
    <property type="entry name" value="S4"/>
    <property type="match status" value="1"/>
</dbReference>
<dbReference type="AlphaFoldDB" id="A0A149S3C7"/>
<dbReference type="PROSITE" id="PS01129">
    <property type="entry name" value="PSI_RLU"/>
    <property type="match status" value="1"/>
</dbReference>
<gene>
    <name evidence="8" type="ORF">HKD32_01545</name>
</gene>
<comment type="catalytic activity">
    <reaction evidence="3">
        <text>uridine(1911/1915/1917) in 23S rRNA = pseudouridine(1911/1915/1917) in 23S rRNA</text>
        <dbReference type="Rhea" id="RHEA:42524"/>
        <dbReference type="Rhea" id="RHEA-COMP:10097"/>
        <dbReference type="Rhea" id="RHEA-COMP:10098"/>
        <dbReference type="ChEBI" id="CHEBI:65314"/>
        <dbReference type="ChEBI" id="CHEBI:65315"/>
        <dbReference type="EC" id="5.4.99.23"/>
    </reaction>
</comment>
<reference evidence="8" key="1">
    <citation type="submission" date="2020-04" db="EMBL/GenBank/DDBJ databases">
        <authorList>
            <person name="Sombolestani A."/>
        </authorList>
    </citation>
    <scope>NUCLEOTIDE SEQUENCE</scope>
    <source>
        <strain evidence="8">R71697</strain>
    </source>
</reference>
<dbReference type="NCBIfam" id="TIGR00005">
    <property type="entry name" value="rluA_subfam"/>
    <property type="match status" value="1"/>
</dbReference>
<proteinExistence type="inferred from homology"/>
<dbReference type="PROSITE" id="PS50889">
    <property type="entry name" value="S4"/>
    <property type="match status" value="1"/>
</dbReference>
<dbReference type="CDD" id="cd02869">
    <property type="entry name" value="PseudoU_synth_RluA_like"/>
    <property type="match status" value="1"/>
</dbReference>
<comment type="function">
    <text evidence="6">Responsible for synthesis of pseudouridine from uracil.</text>
</comment>
<feature type="domain" description="RNA-binding S4" evidence="7">
    <location>
        <begin position="15"/>
        <end position="74"/>
    </location>
</feature>
<dbReference type="Proteomes" id="UP000661006">
    <property type="component" value="Unassembled WGS sequence"/>
</dbReference>
<dbReference type="GO" id="GO:0160140">
    <property type="term" value="F:23S rRNA pseudouridine(1911/1915/1917) synthase activity"/>
    <property type="evidence" value="ECO:0007669"/>
    <property type="project" value="UniProtKB-EC"/>
</dbReference>
<evidence type="ECO:0000256" key="1">
    <source>
        <dbReference type="ARBA" id="ARBA00010876"/>
    </source>
</evidence>
<organism evidence="8 9">
    <name type="scientific">Gluconobacter japonicus</name>
    <dbReference type="NCBI Taxonomy" id="376620"/>
    <lineage>
        <taxon>Bacteria</taxon>
        <taxon>Pseudomonadati</taxon>
        <taxon>Pseudomonadota</taxon>
        <taxon>Alphaproteobacteria</taxon>
        <taxon>Acetobacterales</taxon>
        <taxon>Acetobacteraceae</taxon>
        <taxon>Gluconobacter</taxon>
    </lineage>
</organism>
<dbReference type="GO" id="GO:0003723">
    <property type="term" value="F:RNA binding"/>
    <property type="evidence" value="ECO:0007669"/>
    <property type="project" value="UniProtKB-KW"/>
</dbReference>
<dbReference type="GO" id="GO:0000455">
    <property type="term" value="P:enzyme-directed rRNA pseudouridine synthesis"/>
    <property type="evidence" value="ECO:0007669"/>
    <property type="project" value="UniProtKB-ARBA"/>
</dbReference>
<dbReference type="Gene3D" id="3.10.290.10">
    <property type="entry name" value="RNA-binding S4 domain"/>
    <property type="match status" value="1"/>
</dbReference>
<evidence type="ECO:0000259" key="7">
    <source>
        <dbReference type="SMART" id="SM00363"/>
    </source>
</evidence>
<dbReference type="SMART" id="SM00363">
    <property type="entry name" value="S4"/>
    <property type="match status" value="1"/>
</dbReference>
<dbReference type="InterPro" id="IPR036986">
    <property type="entry name" value="S4_RNA-bd_sf"/>
</dbReference>
<keyword evidence="5" id="KW-0694">RNA-binding</keyword>
<dbReference type="InterPro" id="IPR006225">
    <property type="entry name" value="PsdUridine_synth_RluC/D"/>
</dbReference>
<reference evidence="8" key="2">
    <citation type="submission" date="2020-11" db="EMBL/GenBank/DDBJ databases">
        <title>Description of novel Gluconobacter species.</title>
        <authorList>
            <person name="Cleenwerck I."/>
            <person name="Cnockaert M."/>
            <person name="Borremans W."/>
            <person name="Wieme A.D."/>
            <person name="De Vuyst L."/>
            <person name="Vandamme P."/>
        </authorList>
    </citation>
    <scope>NUCLEOTIDE SEQUENCE</scope>
    <source>
        <strain evidence="8">R71697</strain>
    </source>
</reference>